<sequence length="222" mass="24907">MLDTSRHEKLLGKETMEKISQTNVLVAGAGGLGSTVLQLLVRLGFSNITIVDPKIVDPPDLNRQILYTREDLGKHKALIAKERLLSINPSCEILSIIDEIDENFNLEKNIDIVIDCFDNFESRFILESWCEKKGIPFVHGGVEEYRAQVTVIIPGKTKSLKEIYFGITTKNKPQVFPPTVIITASLQVNETIKLLKGDLSNALVNKILFVDILKNEYEILSL</sequence>
<proteinExistence type="predicted"/>
<feature type="domain" description="THIF-type NAD/FAD binding fold" evidence="1">
    <location>
        <begin position="7"/>
        <end position="220"/>
    </location>
</feature>
<dbReference type="PANTHER" id="PTHR10953:SF102">
    <property type="entry name" value="ADENYLYLTRANSFERASE AND SULFURTRANSFERASE MOCS3"/>
    <property type="match status" value="1"/>
</dbReference>
<name>A0ABX7S4F4_9BACT</name>
<dbReference type="SUPFAM" id="SSF69572">
    <property type="entry name" value="Activating enzymes of the ubiquitin-like proteins"/>
    <property type="match status" value="1"/>
</dbReference>
<keyword evidence="3" id="KW-1185">Reference proteome</keyword>
<dbReference type="Pfam" id="PF00899">
    <property type="entry name" value="ThiF"/>
    <property type="match status" value="1"/>
</dbReference>
<organism evidence="2 3">
    <name type="scientific">Thermosipho ferrireducens</name>
    <dbReference type="NCBI Taxonomy" id="2571116"/>
    <lineage>
        <taxon>Bacteria</taxon>
        <taxon>Thermotogati</taxon>
        <taxon>Thermotogota</taxon>
        <taxon>Thermotogae</taxon>
        <taxon>Thermotogales</taxon>
        <taxon>Fervidobacteriaceae</taxon>
        <taxon>Thermosipho</taxon>
    </lineage>
</organism>
<evidence type="ECO:0000259" key="1">
    <source>
        <dbReference type="Pfam" id="PF00899"/>
    </source>
</evidence>
<dbReference type="InterPro" id="IPR035985">
    <property type="entry name" value="Ubiquitin-activating_enz"/>
</dbReference>
<dbReference type="CDD" id="cd00757">
    <property type="entry name" value="ThiF_MoeB_HesA_family"/>
    <property type="match status" value="1"/>
</dbReference>
<evidence type="ECO:0000313" key="2">
    <source>
        <dbReference type="EMBL" id="QTA37327.1"/>
    </source>
</evidence>
<accession>A0ABX7S4F4</accession>
<dbReference type="Proteomes" id="UP000671862">
    <property type="component" value="Chromosome"/>
</dbReference>
<dbReference type="PANTHER" id="PTHR10953">
    <property type="entry name" value="UBIQUITIN-ACTIVATING ENZYME E1"/>
    <property type="match status" value="1"/>
</dbReference>
<dbReference type="InterPro" id="IPR045886">
    <property type="entry name" value="ThiF/MoeB/HesA"/>
</dbReference>
<reference evidence="2 3" key="1">
    <citation type="submission" date="2021-03" db="EMBL/GenBank/DDBJ databases">
        <title>Thermosipho ferrireducens sp.nov., an anaerobic thermophilic iron-reducing bacterium isolated from a deep-sea hydrothermal sulfide deposits.</title>
        <authorList>
            <person name="Zeng X."/>
            <person name="Chen Y."/>
            <person name="Shao Z."/>
        </authorList>
    </citation>
    <scope>NUCLEOTIDE SEQUENCE [LARGE SCALE GENOMIC DNA]</scope>
    <source>
        <strain evidence="2 3">JL129W03</strain>
    </source>
</reference>
<dbReference type="RefSeq" id="WP_207566052.1">
    <property type="nucleotide sequence ID" value="NZ_CP071446.1"/>
</dbReference>
<dbReference type="InterPro" id="IPR000594">
    <property type="entry name" value="ThiF_NAD_FAD-bd"/>
</dbReference>
<evidence type="ECO:0000313" key="3">
    <source>
        <dbReference type="Proteomes" id="UP000671862"/>
    </source>
</evidence>
<dbReference type="EMBL" id="CP071446">
    <property type="protein sequence ID" value="QTA37327.1"/>
    <property type="molecule type" value="Genomic_DNA"/>
</dbReference>
<gene>
    <name evidence="2" type="ORF">JYK00_06185</name>
</gene>
<dbReference type="Gene3D" id="3.40.50.720">
    <property type="entry name" value="NAD(P)-binding Rossmann-like Domain"/>
    <property type="match status" value="1"/>
</dbReference>
<protein>
    <submittedName>
        <fullName evidence="2">HesA/MoeB/ThiF family protein</fullName>
    </submittedName>
</protein>